<evidence type="ECO:0000256" key="3">
    <source>
        <dbReference type="SAM" id="Phobius"/>
    </source>
</evidence>
<dbReference type="GO" id="GO:0000225">
    <property type="term" value="F:N-acetylglucosaminylphosphatidylinositol deacetylase activity"/>
    <property type="evidence" value="ECO:0007669"/>
    <property type="project" value="UniProtKB-EC"/>
</dbReference>
<dbReference type="SMART" id="SM00584">
    <property type="entry name" value="TLDc"/>
    <property type="match status" value="1"/>
</dbReference>
<dbReference type="EMBL" id="JATAAI010000005">
    <property type="protein sequence ID" value="KAK1745768.1"/>
    <property type="molecule type" value="Genomic_DNA"/>
</dbReference>
<dbReference type="Pfam" id="PF02585">
    <property type="entry name" value="PIG-L"/>
    <property type="match status" value="1"/>
</dbReference>
<evidence type="ECO:0000313" key="5">
    <source>
        <dbReference type="EMBL" id="KAK1745768.1"/>
    </source>
</evidence>
<organism evidence="5 6">
    <name type="scientific">Skeletonema marinoi</name>
    <dbReference type="NCBI Taxonomy" id="267567"/>
    <lineage>
        <taxon>Eukaryota</taxon>
        <taxon>Sar</taxon>
        <taxon>Stramenopiles</taxon>
        <taxon>Ochrophyta</taxon>
        <taxon>Bacillariophyta</taxon>
        <taxon>Coscinodiscophyceae</taxon>
        <taxon>Thalassiosirophycidae</taxon>
        <taxon>Thalassiosirales</taxon>
        <taxon>Skeletonemataceae</taxon>
        <taxon>Skeletonema</taxon>
        <taxon>Skeletonema marinoi-dohrnii complex</taxon>
    </lineage>
</organism>
<sequence>MTAELDIWLLITAHPDDESMFFIPTLRNLLCLDYKNDSNDSQKPNIHLLCLSNGDYRDVSDGPVRTKELYKACSLIGIDESKSSGASSVVVLDDDRLKDGPNEVWNSDLIANTVLERLQTILSSKQQQSTQQQQQQINVNFITFDQGGVSGHPNHVDVFRGIKHFLDEKCHVVRGDYEKMMARLILKQQADTNGQGGKNNHAEVNLRVLTLQTISNPLHKYFLWIFVELLPIFLIWLVQVLLYTIYLLLGGFLFSKKGHRSIRFSRMNTTSDGKHLRCRLFDPVLVWMAMAAHSSQFVWYRRLSVLFSRYTYLNDLHELAIDPTLLSEEEEDEDALPPVNTIEEDSSSPKFLLSNSQMVALREAVLPIGLHHRPWKRIYSLSRDGDSFVSFEKHITNWNAKFGDSSTLLVVKTTKGEVIGGYADAIATSSPRPGTARSCLFRAEKDDSFTVYDGKQNSLGTFFEGSPHRLKSGGTEGSSKKILLDSTRRIIAFGGGLGMKSGDGFGLCLEDGFARGTTARCEAFCNEPLVEGDGVFNVLDVEVYGFVFGQF</sequence>
<dbReference type="InterPro" id="IPR006571">
    <property type="entry name" value="TLDc_dom"/>
</dbReference>
<keyword evidence="3" id="KW-1133">Transmembrane helix</keyword>
<accession>A0AAD9DHH9</accession>
<evidence type="ECO:0000313" key="6">
    <source>
        <dbReference type="Proteomes" id="UP001224775"/>
    </source>
</evidence>
<comment type="similarity">
    <text evidence="1">Belongs to the PIGL family.</text>
</comment>
<evidence type="ECO:0000256" key="1">
    <source>
        <dbReference type="ARBA" id="ARBA00006066"/>
    </source>
</evidence>
<name>A0AAD9DHH9_9STRA</name>
<dbReference type="SUPFAM" id="SSF102588">
    <property type="entry name" value="LmbE-like"/>
    <property type="match status" value="1"/>
</dbReference>
<dbReference type="InterPro" id="IPR003737">
    <property type="entry name" value="GlcNAc_PI_deacetylase-related"/>
</dbReference>
<dbReference type="AlphaFoldDB" id="A0AAD9DHH9"/>
<dbReference type="InterPro" id="IPR024078">
    <property type="entry name" value="LmbE-like_dom_sf"/>
</dbReference>
<dbReference type="EC" id="3.5.1.89" evidence="2"/>
<keyword evidence="3" id="KW-0812">Transmembrane</keyword>
<dbReference type="Proteomes" id="UP001224775">
    <property type="component" value="Unassembled WGS sequence"/>
</dbReference>
<evidence type="ECO:0000256" key="2">
    <source>
        <dbReference type="ARBA" id="ARBA00012176"/>
    </source>
</evidence>
<evidence type="ECO:0000259" key="4">
    <source>
        <dbReference type="PROSITE" id="PS51886"/>
    </source>
</evidence>
<keyword evidence="6" id="KW-1185">Reference proteome</keyword>
<proteinExistence type="inferred from homology"/>
<dbReference type="PANTHER" id="PTHR12993:SF11">
    <property type="entry name" value="N-ACETYLGLUCOSAMINYL-PHOSPHATIDYLINOSITOL DE-N-ACETYLASE"/>
    <property type="match status" value="1"/>
</dbReference>
<dbReference type="Gene3D" id="3.40.50.10320">
    <property type="entry name" value="LmbE-like"/>
    <property type="match status" value="1"/>
</dbReference>
<dbReference type="GO" id="GO:0005783">
    <property type="term" value="C:endoplasmic reticulum"/>
    <property type="evidence" value="ECO:0007669"/>
    <property type="project" value="TreeGrafter"/>
</dbReference>
<feature type="transmembrane region" description="Helical" evidence="3">
    <location>
        <begin position="221"/>
        <end position="254"/>
    </location>
</feature>
<protein>
    <recommendedName>
        <fullName evidence="2">N-acetylglucosaminylphosphatidylinositol deacetylase</fullName>
        <ecNumber evidence="2">3.5.1.89</ecNumber>
    </recommendedName>
</protein>
<dbReference type="PANTHER" id="PTHR12993">
    <property type="entry name" value="N-ACETYLGLUCOSAMINYL-PHOSPHATIDYLINOSITOL DE-N-ACETYLASE-RELATED"/>
    <property type="match status" value="1"/>
</dbReference>
<feature type="domain" description="TLDc" evidence="4">
    <location>
        <begin position="352"/>
        <end position="547"/>
    </location>
</feature>
<dbReference type="PROSITE" id="PS51886">
    <property type="entry name" value="TLDC"/>
    <property type="match status" value="1"/>
</dbReference>
<keyword evidence="5" id="KW-0378">Hydrolase</keyword>
<gene>
    <name evidence="5" type="ORF">QTG54_003692</name>
</gene>
<comment type="caution">
    <text evidence="5">The sequence shown here is derived from an EMBL/GenBank/DDBJ whole genome shotgun (WGS) entry which is preliminary data.</text>
</comment>
<keyword evidence="3" id="KW-0472">Membrane</keyword>
<reference evidence="5" key="1">
    <citation type="submission" date="2023-06" db="EMBL/GenBank/DDBJ databases">
        <title>Survivors Of The Sea: Transcriptome response of Skeletonema marinoi to long-term dormancy.</title>
        <authorList>
            <person name="Pinder M.I.M."/>
            <person name="Kourtchenko O."/>
            <person name="Robertson E.K."/>
            <person name="Larsson T."/>
            <person name="Maumus F."/>
            <person name="Osuna-Cruz C.M."/>
            <person name="Vancaester E."/>
            <person name="Stenow R."/>
            <person name="Vandepoele K."/>
            <person name="Ploug H."/>
            <person name="Bruchert V."/>
            <person name="Godhe A."/>
            <person name="Topel M."/>
        </authorList>
    </citation>
    <scope>NUCLEOTIDE SEQUENCE</scope>
    <source>
        <strain evidence="5">R05AC</strain>
    </source>
</reference>
<dbReference type="Pfam" id="PF07534">
    <property type="entry name" value="TLD"/>
    <property type="match status" value="1"/>
</dbReference>